<dbReference type="InterPro" id="IPR036770">
    <property type="entry name" value="Ankyrin_rpt-contain_sf"/>
</dbReference>
<dbReference type="AlphaFoldDB" id="A0A8H6XB81"/>
<evidence type="ECO:0000313" key="13">
    <source>
        <dbReference type="EMBL" id="KAF7337366.1"/>
    </source>
</evidence>
<dbReference type="Pfam" id="PF12796">
    <property type="entry name" value="Ank_2"/>
    <property type="match status" value="1"/>
</dbReference>
<dbReference type="Pfam" id="PF13646">
    <property type="entry name" value="HEAT_2"/>
    <property type="match status" value="1"/>
</dbReference>
<evidence type="ECO:0000256" key="2">
    <source>
        <dbReference type="ARBA" id="ARBA00005462"/>
    </source>
</evidence>
<dbReference type="EMBL" id="JACAZH010000034">
    <property type="protein sequence ID" value="KAF7337366.1"/>
    <property type="molecule type" value="Genomic_DNA"/>
</dbReference>
<dbReference type="Gene3D" id="1.25.10.10">
    <property type="entry name" value="Leucine-rich Repeat Variant"/>
    <property type="match status" value="2"/>
</dbReference>
<feature type="transmembrane region" description="Helical" evidence="11">
    <location>
        <begin position="243"/>
        <end position="266"/>
    </location>
</feature>
<evidence type="ECO:0000256" key="6">
    <source>
        <dbReference type="ARBA" id="ARBA00023288"/>
    </source>
</evidence>
<dbReference type="PROSITE" id="PS50297">
    <property type="entry name" value="ANK_REP_REGION"/>
    <property type="match status" value="1"/>
</dbReference>
<protein>
    <recommendedName>
        <fullName evidence="7">Vacuolar protein 8</fullName>
    </recommendedName>
</protein>
<feature type="domain" description="TOG" evidence="12">
    <location>
        <begin position="662"/>
        <end position="885"/>
    </location>
</feature>
<dbReference type="InterPro" id="IPR057600">
    <property type="entry name" value="TORTIFOLIA1/SINE1-2_N"/>
</dbReference>
<dbReference type="Pfam" id="PF24714">
    <property type="entry name" value="TOR1L1_N"/>
    <property type="match status" value="1"/>
</dbReference>
<dbReference type="InterPro" id="IPR034085">
    <property type="entry name" value="TOG"/>
</dbReference>
<evidence type="ECO:0000256" key="3">
    <source>
        <dbReference type="ARBA" id="ARBA00022554"/>
    </source>
</evidence>
<proteinExistence type="inferred from homology"/>
<feature type="transmembrane region" description="Helical" evidence="11">
    <location>
        <begin position="54"/>
        <end position="73"/>
    </location>
</feature>
<dbReference type="OrthoDB" id="3053026at2759"/>
<dbReference type="SMART" id="SM01349">
    <property type="entry name" value="TOG"/>
    <property type="match status" value="1"/>
</dbReference>
<keyword evidence="11" id="KW-0812">Transmembrane</keyword>
<dbReference type="GO" id="GO:0043495">
    <property type="term" value="F:protein-membrane adaptor activity"/>
    <property type="evidence" value="ECO:0007669"/>
    <property type="project" value="InterPro"/>
</dbReference>
<evidence type="ECO:0000256" key="5">
    <source>
        <dbReference type="ARBA" id="ARBA00023136"/>
    </source>
</evidence>
<keyword evidence="8" id="KW-0040">ANK repeat</keyword>
<evidence type="ECO:0000256" key="8">
    <source>
        <dbReference type="PROSITE-ProRule" id="PRU00023"/>
    </source>
</evidence>
<dbReference type="InterPro" id="IPR021133">
    <property type="entry name" value="HEAT_type_2"/>
</dbReference>
<gene>
    <name evidence="13" type="ORF">MSAN_02262600</name>
</gene>
<dbReference type="GO" id="GO:0071562">
    <property type="term" value="P:nucleus-vacuole junction assembly"/>
    <property type="evidence" value="ECO:0007669"/>
    <property type="project" value="InterPro"/>
</dbReference>
<keyword evidence="11" id="KW-1133">Transmembrane helix</keyword>
<feature type="transmembrane region" description="Helical" evidence="11">
    <location>
        <begin position="188"/>
        <end position="207"/>
    </location>
</feature>
<evidence type="ECO:0000256" key="1">
    <source>
        <dbReference type="ARBA" id="ARBA00004592"/>
    </source>
</evidence>
<evidence type="ECO:0000256" key="7">
    <source>
        <dbReference type="ARBA" id="ARBA00026209"/>
    </source>
</evidence>
<dbReference type="SMART" id="SM00185">
    <property type="entry name" value="ARM"/>
    <property type="match status" value="5"/>
</dbReference>
<comment type="similarity">
    <text evidence="2">Belongs to the beta-catenin family.</text>
</comment>
<feature type="repeat" description="HEAT" evidence="9">
    <location>
        <begin position="748"/>
        <end position="774"/>
    </location>
</feature>
<feature type="repeat" description="HEAT" evidence="9">
    <location>
        <begin position="631"/>
        <end position="657"/>
    </location>
</feature>
<dbReference type="SUPFAM" id="SSF48371">
    <property type="entry name" value="ARM repeat"/>
    <property type="match status" value="1"/>
</dbReference>
<dbReference type="InterPro" id="IPR016024">
    <property type="entry name" value="ARM-type_fold"/>
</dbReference>
<comment type="caution">
    <text evidence="13">The sequence shown here is derived from an EMBL/GenBank/DDBJ whole genome shotgun (WGS) entry which is preliminary data.</text>
</comment>
<dbReference type="SUPFAM" id="SSF48403">
    <property type="entry name" value="Ankyrin repeat"/>
    <property type="match status" value="1"/>
</dbReference>
<dbReference type="InterPro" id="IPR002110">
    <property type="entry name" value="Ankyrin_rpt"/>
</dbReference>
<reference evidence="13" key="1">
    <citation type="submission" date="2020-05" db="EMBL/GenBank/DDBJ databases">
        <title>Mycena genomes resolve the evolution of fungal bioluminescence.</title>
        <authorList>
            <person name="Tsai I.J."/>
        </authorList>
    </citation>
    <scope>NUCLEOTIDE SEQUENCE</scope>
    <source>
        <strain evidence="13">160909Yilan</strain>
    </source>
</reference>
<dbReference type="Proteomes" id="UP000623467">
    <property type="component" value="Unassembled WGS sequence"/>
</dbReference>
<keyword evidence="14" id="KW-1185">Reference proteome</keyword>
<dbReference type="InterPro" id="IPR000225">
    <property type="entry name" value="Armadillo"/>
</dbReference>
<accession>A0A8H6XB81</accession>
<dbReference type="Gene3D" id="1.25.40.20">
    <property type="entry name" value="Ankyrin repeat-containing domain"/>
    <property type="match status" value="1"/>
</dbReference>
<evidence type="ECO:0000256" key="4">
    <source>
        <dbReference type="ARBA" id="ARBA00022737"/>
    </source>
</evidence>
<organism evidence="13 14">
    <name type="scientific">Mycena sanguinolenta</name>
    <dbReference type="NCBI Taxonomy" id="230812"/>
    <lineage>
        <taxon>Eukaryota</taxon>
        <taxon>Fungi</taxon>
        <taxon>Dikarya</taxon>
        <taxon>Basidiomycota</taxon>
        <taxon>Agaricomycotina</taxon>
        <taxon>Agaricomycetes</taxon>
        <taxon>Agaricomycetidae</taxon>
        <taxon>Agaricales</taxon>
        <taxon>Marasmiineae</taxon>
        <taxon>Mycenaceae</taxon>
        <taxon>Mycena</taxon>
    </lineage>
</organism>
<evidence type="ECO:0000256" key="9">
    <source>
        <dbReference type="PROSITE-ProRule" id="PRU00103"/>
    </source>
</evidence>
<evidence type="ECO:0000256" key="10">
    <source>
        <dbReference type="PROSITE-ProRule" id="PRU00259"/>
    </source>
</evidence>
<comment type="subcellular location">
    <subcellularLocation>
        <location evidence="1">Vacuole membrane</location>
        <topology evidence="1">Lipid-anchor</topology>
    </subcellularLocation>
</comment>
<evidence type="ECO:0000256" key="11">
    <source>
        <dbReference type="SAM" id="Phobius"/>
    </source>
</evidence>
<dbReference type="PANTHER" id="PTHR47249">
    <property type="entry name" value="VACUOLAR PROTEIN 8"/>
    <property type="match status" value="1"/>
</dbReference>
<keyword evidence="3" id="KW-0926">Vacuole</keyword>
<dbReference type="InterPro" id="IPR045156">
    <property type="entry name" value="Vac8"/>
</dbReference>
<sequence length="894" mass="98711">MDSQCIPANPDISGIGVRAAIYTQNLFCFAPVVAHLWDGTVSSAELEGVKDQSIGMLAVAFAILISTIVEATSTNIVGGQGLTRFHAAIILDLSWMNNTSTWIWFLLYVHQRTKPGEETDFERKLKRDPIPATWAAWTGVLLSPVRHLVTGGCEIQNGVVDGAGGEITPRTRKSFAQHAWVFATKRPVLTIGSLHLSLMAGIGLWLWSNPSKFGAPMGNCNPSFSVVGGAVRFSSSGLRIFSLGIYCLLVIPGLNLVLPFLFFLALHITYNKSRLRLEPFLHVIRAILSSISTLVRRCHTKTHDPESGMELQETPSPTWAQTPSTARLDHTAFLIAGLICLLIINIILLVDVELMLRRNKHNQSAGENDWGFGQVLALLLLVVPLRDFVTSILKIREIVAKNKETIQRSYNKHLADAIEDSTFHKHDFVGLIEQGADPNVKLDGAGQIRTLLHFAASKGNDSLVRLLLDKGVEDTEGWAFHAAARNKHHSTVRILGDNTSEGNCRAHLGPVLRGLERSLQDINSVAPEVALAWLSPVRAKGLEAKFWEEFRSMIPMVVESLLRPDRETLHTAIKCLPRLGVHKELQPDIRPAIPRVMELLKHNDLDIRQGSVECLSSLATHKELQPNIQPVIPIIVELLKDGDSDVRCASVECLSNLGTHKELQPDIQPAISIVAELLKDDNWKVRQASVDCLSSLGTHKELQPDIQPAIPMVVELLKDHNWSAWSASIQCLSCLGAYKEFHPEIRLAIPMLVELLKDEDSDVRRASVGCLSSLGTHKELQLDIQPVIPIVTELLKDDNWKVRQASVECLSSLATHRELQPDIRPAIPMVVELLKGDNANVRQASIQCLSSLGTHKELKADIRPAIPMAKELLKDSDSDVCQAAVRFLSVLESK</sequence>
<keyword evidence="6" id="KW-0449">Lipoprotein</keyword>
<keyword evidence="4" id="KW-0677">Repeat</keyword>
<keyword evidence="5 11" id="KW-0472">Membrane</keyword>
<feature type="repeat" description="ARM" evidence="10">
    <location>
        <begin position="747"/>
        <end position="779"/>
    </location>
</feature>
<feature type="repeat" description="HEAT" evidence="9">
    <location>
        <begin position="787"/>
        <end position="814"/>
    </location>
</feature>
<feature type="transmembrane region" description="Helical" evidence="11">
    <location>
        <begin position="331"/>
        <end position="350"/>
    </location>
</feature>
<evidence type="ECO:0000259" key="12">
    <source>
        <dbReference type="SMART" id="SM01349"/>
    </source>
</evidence>
<dbReference type="GO" id="GO:0005774">
    <property type="term" value="C:vacuolar membrane"/>
    <property type="evidence" value="ECO:0007669"/>
    <property type="project" value="UniProtKB-SubCell"/>
</dbReference>
<dbReference type="PROSITE" id="PS50077">
    <property type="entry name" value="HEAT_REPEAT"/>
    <property type="match status" value="3"/>
</dbReference>
<dbReference type="PROSITE" id="PS50088">
    <property type="entry name" value="ANK_REPEAT"/>
    <property type="match status" value="1"/>
</dbReference>
<feature type="repeat" description="ANK" evidence="8">
    <location>
        <begin position="447"/>
        <end position="473"/>
    </location>
</feature>
<dbReference type="PANTHER" id="PTHR47249:SF1">
    <property type="entry name" value="VACUOLAR PROTEIN 8"/>
    <property type="match status" value="1"/>
</dbReference>
<dbReference type="InterPro" id="IPR011989">
    <property type="entry name" value="ARM-like"/>
</dbReference>
<name>A0A8H6XB81_9AGAR</name>
<dbReference type="PROSITE" id="PS50176">
    <property type="entry name" value="ARM_REPEAT"/>
    <property type="match status" value="1"/>
</dbReference>
<evidence type="ECO:0000313" key="14">
    <source>
        <dbReference type="Proteomes" id="UP000623467"/>
    </source>
</evidence>